<accession>A0A967EBN2</accession>
<dbReference type="Pfam" id="PF00144">
    <property type="entry name" value="Beta-lactamase"/>
    <property type="match status" value="1"/>
</dbReference>
<dbReference type="PANTHER" id="PTHR46825">
    <property type="entry name" value="D-ALANYL-D-ALANINE-CARBOXYPEPTIDASE/ENDOPEPTIDASE AMPH"/>
    <property type="match status" value="1"/>
</dbReference>
<dbReference type="Proteomes" id="UP000707206">
    <property type="component" value="Unassembled WGS sequence"/>
</dbReference>
<dbReference type="InterPro" id="IPR050491">
    <property type="entry name" value="AmpC-like"/>
</dbReference>
<evidence type="ECO:0000259" key="1">
    <source>
        <dbReference type="Pfam" id="PF00144"/>
    </source>
</evidence>
<feature type="domain" description="Beta-lactamase-related" evidence="1">
    <location>
        <begin position="7"/>
        <end position="137"/>
    </location>
</feature>
<keyword evidence="3" id="KW-1185">Reference proteome</keyword>
<protein>
    <submittedName>
        <fullName evidence="2">Beta-lactamase family protein</fullName>
    </submittedName>
</protein>
<reference evidence="2" key="1">
    <citation type="submission" date="2019-07" db="EMBL/GenBank/DDBJ databases">
        <authorList>
            <person name="De-Chao Zhang Q."/>
        </authorList>
    </citation>
    <scope>NUCLEOTIDE SEQUENCE</scope>
    <source>
        <strain evidence="2">TP-CH-4</strain>
    </source>
</reference>
<evidence type="ECO:0000313" key="3">
    <source>
        <dbReference type="Proteomes" id="UP000707206"/>
    </source>
</evidence>
<gene>
    <name evidence="2" type="ORF">FK220_014090</name>
</gene>
<proteinExistence type="predicted"/>
<name>A0A967EBN2_9FLAO</name>
<reference evidence="2" key="2">
    <citation type="submission" date="2020-03" db="EMBL/GenBank/DDBJ databases">
        <title>Flavobacteriaceae bacterium strain TP-CH-4, a member of the family Flavobacteriaceae isolated from a deep-sea seamount.</title>
        <authorList>
            <person name="Zhang D.-C."/>
        </authorList>
    </citation>
    <scope>NUCLEOTIDE SEQUENCE</scope>
    <source>
        <strain evidence="2">TP-CH-4</strain>
    </source>
</reference>
<evidence type="ECO:0000313" key="2">
    <source>
        <dbReference type="EMBL" id="NHF60481.1"/>
    </source>
</evidence>
<sequence>MRHSLFYDDHEKIVKNRAYSYNPTDNGFQKAVLSFANVGATSLFTTVEDLSKWAMNFQDPKVGSRAIIEQMNTLAVLNNGETFGGAYGQFVDPYKGLLQIQHSGGDAGYRSYLSRFPEQDFAVSVVTNRGNSNPAALALQVVDLFLANDFKEETSQTESKPETFISLGPEQLKSFENNYWWEEQRIPRKVVFKNDTLRYVRGIGNESPLAPISKTKFRMLRVPAKVYVEFLKEAGEQRMNVYQENTPTITLSPYEPVDPKKVDLTPYIGTFYSPELDTSYRYTIVDGKLTATHRRNSNLDMEIIKQDLFRHDNIVTEFVRDNSNAISGIKVSTGRVRNLWFEKTED</sequence>
<comment type="caution">
    <text evidence="2">The sequence shown here is derived from an EMBL/GenBank/DDBJ whole genome shotgun (WGS) entry which is preliminary data.</text>
</comment>
<dbReference type="InterPro" id="IPR012338">
    <property type="entry name" value="Beta-lactam/transpept-like"/>
</dbReference>
<dbReference type="PANTHER" id="PTHR46825:SF9">
    <property type="entry name" value="BETA-LACTAMASE-RELATED DOMAIN-CONTAINING PROTEIN"/>
    <property type="match status" value="1"/>
</dbReference>
<dbReference type="InterPro" id="IPR001466">
    <property type="entry name" value="Beta-lactam-related"/>
</dbReference>
<dbReference type="Gene3D" id="3.40.710.10">
    <property type="entry name" value="DD-peptidase/beta-lactamase superfamily"/>
    <property type="match status" value="1"/>
</dbReference>
<organism evidence="2 3">
    <name type="scientific">Pelagihabitans pacificus</name>
    <dbReference type="NCBI Taxonomy" id="2696054"/>
    <lineage>
        <taxon>Bacteria</taxon>
        <taxon>Pseudomonadati</taxon>
        <taxon>Bacteroidota</taxon>
        <taxon>Flavobacteriia</taxon>
        <taxon>Flavobacteriales</taxon>
        <taxon>Flavobacteriaceae</taxon>
        <taxon>Pelagihabitans</taxon>
    </lineage>
</organism>
<dbReference type="AlphaFoldDB" id="A0A967EBN2"/>
<dbReference type="EMBL" id="VIKU02000004">
    <property type="protein sequence ID" value="NHF60481.1"/>
    <property type="molecule type" value="Genomic_DNA"/>
</dbReference>
<dbReference type="SUPFAM" id="SSF56601">
    <property type="entry name" value="beta-lactamase/transpeptidase-like"/>
    <property type="match status" value="1"/>
</dbReference>